<dbReference type="Gene3D" id="3.10.20.90">
    <property type="entry name" value="Phosphatidylinositol 3-kinase Catalytic Subunit, Chain A, domain 1"/>
    <property type="match status" value="1"/>
</dbReference>
<evidence type="ECO:0000256" key="1">
    <source>
        <dbReference type="SAM" id="MobiDB-lite"/>
    </source>
</evidence>
<dbReference type="AlphaFoldDB" id="A0A9P8LDL1"/>
<feature type="compositionally biased region" description="Polar residues" evidence="1">
    <location>
        <begin position="56"/>
        <end position="89"/>
    </location>
</feature>
<gene>
    <name evidence="3" type="ORF">GP486_003160</name>
</gene>
<accession>A0A9P8LDL1</accession>
<organism evidence="3 4">
    <name type="scientific">Trichoglossum hirsutum</name>
    <dbReference type="NCBI Taxonomy" id="265104"/>
    <lineage>
        <taxon>Eukaryota</taxon>
        <taxon>Fungi</taxon>
        <taxon>Dikarya</taxon>
        <taxon>Ascomycota</taxon>
        <taxon>Pezizomycotina</taxon>
        <taxon>Geoglossomycetes</taxon>
        <taxon>Geoglossales</taxon>
        <taxon>Geoglossaceae</taxon>
        <taxon>Trichoglossum</taxon>
    </lineage>
</organism>
<feature type="compositionally biased region" description="Low complexity" evidence="1">
    <location>
        <begin position="104"/>
        <end position="120"/>
    </location>
</feature>
<dbReference type="Proteomes" id="UP000750711">
    <property type="component" value="Unassembled WGS sequence"/>
</dbReference>
<dbReference type="PANTHER" id="PTHR13169:SF0">
    <property type="entry name" value="UBIQUITIN-LIKE PROTEIN 3"/>
    <property type="match status" value="1"/>
</dbReference>
<name>A0A9P8LDL1_9PEZI</name>
<proteinExistence type="predicted"/>
<sequence length="261" mass="27955">MAPSTDSQQQQAPQAPGGPGEAIMTEPASHNPHAAAVSSGVELDDLESAGDPNDISRPSQTLAVGSISSPAKQPSASLQNGDRTASVEPSTPRLPDSPTAAKHVASTASPPATPTVASATHNQPPTKEPKPSSPTIQITLLLLSGARHPYRVDDKYLRKRGVSFMDNDPFTISIYTLKELIWKDWREEWEPRPTSPSSIRLIHFGRLLEDKAQLKDAPNVLHMNVKPQEVVDDEDAAKAKHGLGGSRDGSERSSSCRCVIL</sequence>
<dbReference type="InterPro" id="IPR029071">
    <property type="entry name" value="Ubiquitin-like_domsf"/>
</dbReference>
<keyword evidence="4" id="KW-1185">Reference proteome</keyword>
<protein>
    <recommendedName>
        <fullName evidence="2">UBL3-like ubiquitin domain-containing protein</fullName>
    </recommendedName>
</protein>
<reference evidence="3" key="1">
    <citation type="submission" date="2021-03" db="EMBL/GenBank/DDBJ databases">
        <title>Comparative genomics and phylogenomic investigation of the class Geoglossomycetes provide insights into ecological specialization and systematics.</title>
        <authorList>
            <person name="Melie T."/>
            <person name="Pirro S."/>
            <person name="Miller A.N."/>
            <person name="Quandt A."/>
        </authorList>
    </citation>
    <scope>NUCLEOTIDE SEQUENCE</scope>
    <source>
        <strain evidence="3">CAQ_001_2017</strain>
    </source>
</reference>
<dbReference type="EMBL" id="JAGHQM010000403">
    <property type="protein sequence ID" value="KAH0562143.1"/>
    <property type="molecule type" value="Genomic_DNA"/>
</dbReference>
<evidence type="ECO:0000259" key="2">
    <source>
        <dbReference type="Pfam" id="PF13881"/>
    </source>
</evidence>
<dbReference type="SUPFAM" id="SSF54236">
    <property type="entry name" value="Ubiquitin-like"/>
    <property type="match status" value="1"/>
</dbReference>
<comment type="caution">
    <text evidence="3">The sequence shown here is derived from an EMBL/GenBank/DDBJ whole genome shotgun (WGS) entry which is preliminary data.</text>
</comment>
<feature type="region of interest" description="Disordered" evidence="1">
    <location>
        <begin position="1"/>
        <end position="135"/>
    </location>
</feature>
<evidence type="ECO:0000313" key="3">
    <source>
        <dbReference type="EMBL" id="KAH0562143.1"/>
    </source>
</evidence>
<dbReference type="InterPro" id="IPR040015">
    <property type="entry name" value="UBL3-like"/>
</dbReference>
<feature type="domain" description="UBL3-like ubiquitin" evidence="2">
    <location>
        <begin position="172"/>
        <end position="221"/>
    </location>
</feature>
<dbReference type="InterPro" id="IPR039540">
    <property type="entry name" value="UBL3-like_ubiquitin_dom"/>
</dbReference>
<dbReference type="Pfam" id="PF13881">
    <property type="entry name" value="Rad60-SLD_2"/>
    <property type="match status" value="1"/>
</dbReference>
<evidence type="ECO:0000313" key="4">
    <source>
        <dbReference type="Proteomes" id="UP000750711"/>
    </source>
</evidence>
<dbReference type="PANTHER" id="PTHR13169">
    <property type="entry name" value="UBIQUITIN-LIKE PROTEIN 3 HCG-1 PROTEIN"/>
    <property type="match status" value="1"/>
</dbReference>